<evidence type="ECO:0000313" key="2">
    <source>
        <dbReference type="EMBL" id="SCY14582.1"/>
    </source>
</evidence>
<proteinExistence type="predicted"/>
<dbReference type="Gene3D" id="1.10.1200.10">
    <property type="entry name" value="ACP-like"/>
    <property type="match status" value="1"/>
</dbReference>
<organism evidence="2 3">
    <name type="scientific">Flavobacterium anhuiense</name>
    <dbReference type="NCBI Taxonomy" id="459526"/>
    <lineage>
        <taxon>Bacteria</taxon>
        <taxon>Pseudomonadati</taxon>
        <taxon>Bacteroidota</taxon>
        <taxon>Flavobacteriia</taxon>
        <taxon>Flavobacteriales</taxon>
        <taxon>Flavobacteriaceae</taxon>
        <taxon>Flavobacterium</taxon>
    </lineage>
</organism>
<dbReference type="InterPro" id="IPR009081">
    <property type="entry name" value="PP-bd_ACP"/>
</dbReference>
<gene>
    <name evidence="2" type="ORF">SAMN02927916_1262</name>
</gene>
<dbReference type="SUPFAM" id="SSF47336">
    <property type="entry name" value="ACP-like"/>
    <property type="match status" value="1"/>
</dbReference>
<accession>A0ABY0LIQ5</accession>
<evidence type="ECO:0000313" key="3">
    <source>
        <dbReference type="Proteomes" id="UP000199307"/>
    </source>
</evidence>
<comment type="caution">
    <text evidence="2">The sequence shown here is derived from an EMBL/GenBank/DDBJ whole genome shotgun (WGS) entry which is preliminary data.</text>
</comment>
<reference evidence="2 3" key="1">
    <citation type="submission" date="2016-10" db="EMBL/GenBank/DDBJ databases">
        <authorList>
            <person name="Varghese N."/>
            <person name="Submissions S."/>
        </authorList>
    </citation>
    <scope>NUCLEOTIDE SEQUENCE [LARGE SCALE GENOMIC DNA]</scope>
    <source>
        <strain evidence="2 3">CGMCC 1.6859</strain>
    </source>
</reference>
<dbReference type="Proteomes" id="UP000199307">
    <property type="component" value="Unassembled WGS sequence"/>
</dbReference>
<protein>
    <submittedName>
        <fullName evidence="2">Acyl carrier protein</fullName>
    </submittedName>
</protein>
<sequence length="80" mass="9310">MNTIEQLHGAFARAFEIPVEEINDQLEYQSISEWDSMSHLVLVQELESTYNISIEMEDILEMGSVAKIRDILKKYGYEIN</sequence>
<dbReference type="RefSeq" id="WP_091130053.1">
    <property type="nucleotide sequence ID" value="NZ_FMVC01000002.1"/>
</dbReference>
<dbReference type="Pfam" id="PF00550">
    <property type="entry name" value="PP-binding"/>
    <property type="match status" value="1"/>
</dbReference>
<keyword evidence="3" id="KW-1185">Reference proteome</keyword>
<dbReference type="EMBL" id="FMVC01000002">
    <property type="protein sequence ID" value="SCY14582.1"/>
    <property type="molecule type" value="Genomic_DNA"/>
</dbReference>
<dbReference type="InterPro" id="IPR036736">
    <property type="entry name" value="ACP-like_sf"/>
</dbReference>
<name>A0ABY0LIQ5_9FLAO</name>
<feature type="domain" description="Carrier" evidence="1">
    <location>
        <begin position="6"/>
        <end position="68"/>
    </location>
</feature>
<evidence type="ECO:0000259" key="1">
    <source>
        <dbReference type="Pfam" id="PF00550"/>
    </source>
</evidence>